<sequence length="393" mass="43962">MFKSGLFNRSRGAMGEPIEVEDSLELEYDMWDGQFDFVGPQDPPEPRPRITSDTSLTEDLFTGGPLTPHLTNGLNGGKKTAAHQWCDNLSDQVQLLQQQVTSLADTQSTADERYARAKADNAVLQARVHMLDEQIREIECRCEERIAEEQKRCREAIARVERDRDAQMAALTDRLASAEAEASDLKQEVGRLRGVAETLRANAEMSARAHREAQEQVGELAAQLSAAREAERRERETATATADLLAAAKLELQRFREAPPPPPDPRLDELRKELTLLRTQNKSLSEAQEELQAQILTRGVEEGRSLLDGVSGPLVATNSLAHELSQMSDDELHGSDTQTDLNIEMEKLQKALKEQQDVNVQLRNYIDGILLAIVENYPQLLEVKYQREAGEKS</sequence>
<dbReference type="InterPro" id="IPR051977">
    <property type="entry name" value="Rab11-interacting_regulator"/>
</dbReference>
<protein>
    <recommendedName>
        <fullName evidence="9">FIP-RBD domain-containing protein</fullName>
    </recommendedName>
</protein>
<dbReference type="PROSITE" id="PS51511">
    <property type="entry name" value="FIP_RBD"/>
    <property type="match status" value="1"/>
</dbReference>
<keyword evidence="4" id="KW-0813">Transport</keyword>
<evidence type="ECO:0000256" key="5">
    <source>
        <dbReference type="ARBA" id="ARBA00022753"/>
    </source>
</evidence>
<feature type="coiled-coil region" evidence="8">
    <location>
        <begin position="86"/>
        <end position="141"/>
    </location>
</feature>
<dbReference type="Gene3D" id="1.20.5.2440">
    <property type="match status" value="1"/>
</dbReference>
<dbReference type="SUPFAM" id="SSF144270">
    <property type="entry name" value="Eferin C-derminal domain-like"/>
    <property type="match status" value="1"/>
</dbReference>
<accession>A0ABD0SR96</accession>
<dbReference type="EMBL" id="JBEDNZ010000016">
    <property type="protein sequence ID" value="KAL0822371.1"/>
    <property type="molecule type" value="Genomic_DNA"/>
</dbReference>
<dbReference type="Proteomes" id="UP001549921">
    <property type="component" value="Unassembled WGS sequence"/>
</dbReference>
<dbReference type="PANTHER" id="PTHR15726:SF7">
    <property type="entry name" value="NUCLEAR FALLOUT, ISOFORM J"/>
    <property type="match status" value="1"/>
</dbReference>
<evidence type="ECO:0000313" key="10">
    <source>
        <dbReference type="EMBL" id="KAL0822371.1"/>
    </source>
</evidence>
<evidence type="ECO:0000256" key="4">
    <source>
        <dbReference type="ARBA" id="ARBA00022448"/>
    </source>
</evidence>
<evidence type="ECO:0000256" key="1">
    <source>
        <dbReference type="ARBA" id="ARBA00004214"/>
    </source>
</evidence>
<keyword evidence="6 8" id="KW-0175">Coiled coil</keyword>
<dbReference type="PANTHER" id="PTHR15726">
    <property type="entry name" value="RAB11-FAMILY INTERACTING PROTEIN"/>
    <property type="match status" value="1"/>
</dbReference>
<evidence type="ECO:0000256" key="2">
    <source>
        <dbReference type="ARBA" id="ARBA00004626"/>
    </source>
</evidence>
<dbReference type="GO" id="GO:0030496">
    <property type="term" value="C:midbody"/>
    <property type="evidence" value="ECO:0007669"/>
    <property type="project" value="UniProtKB-SubCell"/>
</dbReference>
<dbReference type="InterPro" id="IPR037245">
    <property type="entry name" value="FIP-RBD_C_sf"/>
</dbReference>
<keyword evidence="7" id="KW-0472">Membrane</keyword>
<feature type="coiled-coil region" evidence="8">
    <location>
        <begin position="338"/>
        <end position="365"/>
    </location>
</feature>
<evidence type="ECO:0000259" key="9">
    <source>
        <dbReference type="PROSITE" id="PS51511"/>
    </source>
</evidence>
<evidence type="ECO:0000313" key="11">
    <source>
        <dbReference type="Proteomes" id="UP001549921"/>
    </source>
</evidence>
<dbReference type="GO" id="GO:0032154">
    <property type="term" value="C:cleavage furrow"/>
    <property type="evidence" value="ECO:0007669"/>
    <property type="project" value="UniProtKB-SubCell"/>
</dbReference>
<dbReference type="Pfam" id="PF09457">
    <property type="entry name" value="RBD-FIP"/>
    <property type="match status" value="1"/>
</dbReference>
<dbReference type="GO" id="GO:0055038">
    <property type="term" value="C:recycling endosome membrane"/>
    <property type="evidence" value="ECO:0007669"/>
    <property type="project" value="UniProtKB-SubCell"/>
</dbReference>
<dbReference type="AlphaFoldDB" id="A0ABD0SR96"/>
<evidence type="ECO:0000256" key="6">
    <source>
        <dbReference type="ARBA" id="ARBA00023054"/>
    </source>
</evidence>
<evidence type="ECO:0000256" key="7">
    <source>
        <dbReference type="ARBA" id="ARBA00023136"/>
    </source>
</evidence>
<reference evidence="10 11" key="1">
    <citation type="submission" date="2024-06" db="EMBL/GenBank/DDBJ databases">
        <title>A chromosome-level genome assembly of beet webworm, Loxostege sticticalis.</title>
        <authorList>
            <person name="Zhang Y."/>
        </authorList>
    </citation>
    <scope>NUCLEOTIDE SEQUENCE [LARGE SCALE GENOMIC DNA]</scope>
    <source>
        <strain evidence="10">AQ028</strain>
        <tissue evidence="10">Male pupae</tissue>
    </source>
</reference>
<gene>
    <name evidence="10" type="ORF">ABMA28_004464</name>
</gene>
<dbReference type="Pfam" id="PF25450">
    <property type="entry name" value="Rab11-FIP3"/>
    <property type="match status" value="1"/>
</dbReference>
<feature type="domain" description="FIP-RBD" evidence="9">
    <location>
        <begin position="322"/>
        <end position="384"/>
    </location>
</feature>
<keyword evidence="5" id="KW-0967">Endosome</keyword>
<proteinExistence type="predicted"/>
<comment type="caution">
    <text evidence="10">The sequence shown here is derived from an EMBL/GenBank/DDBJ whole genome shotgun (WGS) entry which is preliminary data.</text>
</comment>
<evidence type="ECO:0000256" key="8">
    <source>
        <dbReference type="SAM" id="Coils"/>
    </source>
</evidence>
<dbReference type="InterPro" id="IPR019018">
    <property type="entry name" value="Rab-bd_FIP-RBD"/>
</dbReference>
<evidence type="ECO:0000256" key="3">
    <source>
        <dbReference type="ARBA" id="ARBA00004654"/>
    </source>
</evidence>
<feature type="coiled-coil region" evidence="8">
    <location>
        <begin position="267"/>
        <end position="294"/>
    </location>
</feature>
<feature type="coiled-coil region" evidence="8">
    <location>
        <begin position="168"/>
        <end position="230"/>
    </location>
</feature>
<name>A0ABD0SR96_LOXSC</name>
<dbReference type="InterPro" id="IPR057316">
    <property type="entry name" value="Rab11-FIP3/4_dom"/>
</dbReference>
<comment type="subcellular location">
    <subcellularLocation>
        <location evidence="2">Cleavage furrow</location>
    </subcellularLocation>
    <subcellularLocation>
        <location evidence="1">Midbody</location>
    </subcellularLocation>
    <subcellularLocation>
        <location evidence="3">Recycling endosome membrane</location>
        <topology evidence="3">Peripheral membrane protein</topology>
    </subcellularLocation>
</comment>
<organism evidence="10 11">
    <name type="scientific">Loxostege sticticalis</name>
    <name type="common">Beet webworm moth</name>
    <dbReference type="NCBI Taxonomy" id="481309"/>
    <lineage>
        <taxon>Eukaryota</taxon>
        <taxon>Metazoa</taxon>
        <taxon>Ecdysozoa</taxon>
        <taxon>Arthropoda</taxon>
        <taxon>Hexapoda</taxon>
        <taxon>Insecta</taxon>
        <taxon>Pterygota</taxon>
        <taxon>Neoptera</taxon>
        <taxon>Endopterygota</taxon>
        <taxon>Lepidoptera</taxon>
        <taxon>Glossata</taxon>
        <taxon>Ditrysia</taxon>
        <taxon>Pyraloidea</taxon>
        <taxon>Crambidae</taxon>
        <taxon>Pyraustinae</taxon>
        <taxon>Loxostege</taxon>
    </lineage>
</organism>